<organism evidence="2 3">
    <name type="scientific">Clostridium kluyveri</name>
    <dbReference type="NCBI Taxonomy" id="1534"/>
    <lineage>
        <taxon>Bacteria</taxon>
        <taxon>Bacillati</taxon>
        <taxon>Bacillota</taxon>
        <taxon>Clostridia</taxon>
        <taxon>Eubacteriales</taxon>
        <taxon>Clostridiaceae</taxon>
        <taxon>Clostridium</taxon>
    </lineage>
</organism>
<feature type="transmembrane region" description="Helical" evidence="1">
    <location>
        <begin position="26"/>
        <end position="45"/>
    </location>
</feature>
<evidence type="ECO:0000256" key="1">
    <source>
        <dbReference type="SAM" id="Phobius"/>
    </source>
</evidence>
<dbReference type="AlphaFoldDB" id="A0A1L5FC45"/>
<keyword evidence="1" id="KW-0472">Membrane</keyword>
<keyword evidence="1" id="KW-1133">Transmembrane helix</keyword>
<evidence type="ECO:0000313" key="2">
    <source>
        <dbReference type="EMBL" id="APM40543.1"/>
    </source>
</evidence>
<reference evidence="2 3" key="1">
    <citation type="submission" date="2016-12" db="EMBL/GenBank/DDBJ databases">
        <title>Complete genome sequence of Clostridium kluyveri JZZ isolated from the pit mud of a Chinese flavor liquor-making factory.</title>
        <authorList>
            <person name="Wang Y."/>
        </authorList>
    </citation>
    <scope>NUCLEOTIDE SEQUENCE [LARGE SCALE GENOMIC DNA]</scope>
    <source>
        <strain evidence="2 3">JZZ</strain>
    </source>
</reference>
<name>A0A1L5FC45_CLOKL</name>
<evidence type="ECO:0000313" key="3">
    <source>
        <dbReference type="Proteomes" id="UP000184604"/>
    </source>
</evidence>
<protein>
    <submittedName>
        <fullName evidence="2">Uncharacterized protein</fullName>
    </submittedName>
</protein>
<sequence length="69" mass="7532">MICSKCGSDNIQVVQGDSRVKGTGCLWAIGRLCLIICTLGLWLIIGKRKGKVKTETLAVCINCGHKWKI</sequence>
<keyword evidence="1" id="KW-0812">Transmembrane</keyword>
<dbReference type="RefSeq" id="WP_073540130.1">
    <property type="nucleotide sequence ID" value="NZ_CP018335.1"/>
</dbReference>
<accession>A0A1L5FC45</accession>
<gene>
    <name evidence="2" type="ORF">BS101_18335</name>
</gene>
<dbReference type="OrthoDB" id="1911082at2"/>
<dbReference type="Proteomes" id="UP000184604">
    <property type="component" value="Chromosome"/>
</dbReference>
<proteinExistence type="predicted"/>
<dbReference type="EMBL" id="CP018335">
    <property type="protein sequence ID" value="APM40543.1"/>
    <property type="molecule type" value="Genomic_DNA"/>
</dbReference>